<comment type="similarity">
    <text evidence="1">Belongs to the peptidase C1 family.</text>
</comment>
<dbReference type="EMBL" id="FRCT01000003">
    <property type="protein sequence ID" value="SHM32962.1"/>
    <property type="molecule type" value="Genomic_DNA"/>
</dbReference>
<sequence length="1077" mass="120191">MTAVFLAAMVTAVSVPSHVYAEERKLININDSRQKAVSSLHSGSFSLPKLQRVNYAGSMSIVPVTASSKVGDTVSGIVGAELPEAFDMRNVYSMTSIKDQQSFGTCWAHAAIVSAETSMLASDPYIDLSELHTSYYTYYGDDQMIIGAHTTEGILSEGGSARMVTNLWAQRIGPVNESRMAYSDTDVFDDASKTVFMKYQSDYHLKNAYTFDFDSKRSNFDELNTLVKDFVYKGHAVDISYMSDKSTNWNSEYSTSNSQRKPRFANHGVAIVGWDDSFSADKFKITPEGDGAWLCKNSWGTKEGDDGYFWISYYDRTLSDFAVYELESADEHEIMYQHDTYIPIQAYSAYDTPEEKGPSYFADIFESIGPSQISAIGTYILNPETEYEITVYTDLKDGADPASGTPSQVTKGKAELTGFMTLPLDKPVVIDSTEKFSVVVKLYCEDTPFVLSFESSFYAENEETEKITDISGFATDEQIAAHTGEGESFVSCDGKEWNDVHDNVDKYSDEDKAAILEDFIFQLYDGLEEKDEIKLEEAKKQEKFFRELFAESDIKSRMGNASLKVYGDPIGKVSFSHSGGYVPENEKVELSSGFEGSKIYWKADGGEYKEYTSPISIDKSVTISAYTDLTGKYGDTIPEGSLNAVSERHFEPAKAVFNWLAYNTTSPDNKEVQKYAERISDGEYLIDLPSDKDHICLYLGTVSNTEYSGKSYSGYSWIENIPADYGNTDVKLKLSGENKANNEVTVHINRKILGFNYLSETINFSLADEIYAPDGTELKINSYVGKYCGQELRVIKDGKEITVKVPERKTIPQIDIDYRAEALGPFTEDMMNSLEICVDADKNNNYYSAEGRKISGDDWLTLENGYYYISLIPGEVISVKIDGGDGMFESEPYLCRVSSAPAVKPDKKMFDTSDASVVKYTGEAEIEISSFMYMKDMMYEAIAEDFGYSTERFTELMKQRLGVEEEAVKGFTSTTFKSSSELDYGVEYLVRYPAAGNSFASQGERVVFYQRGDINGDMKIDSIDASLVLKHYSLMSVSSKGCLTEAQQLMADLDGDGMITSVDASQIMKIYAKIMTE</sequence>
<dbReference type="InterPro" id="IPR025660">
    <property type="entry name" value="Pept_his_AS"/>
</dbReference>
<dbReference type="SMART" id="SM00645">
    <property type="entry name" value="Pept_C1"/>
    <property type="match status" value="1"/>
</dbReference>
<name>A0A1M7HWQ8_RUMFL</name>
<dbReference type="Gene3D" id="1.10.1330.10">
    <property type="entry name" value="Dockerin domain"/>
    <property type="match status" value="1"/>
</dbReference>
<evidence type="ECO:0000313" key="3">
    <source>
        <dbReference type="EMBL" id="SHM32962.1"/>
    </source>
</evidence>
<dbReference type="Gene3D" id="3.90.70.10">
    <property type="entry name" value="Cysteine proteinases"/>
    <property type="match status" value="1"/>
</dbReference>
<dbReference type="InterPro" id="IPR038765">
    <property type="entry name" value="Papain-like_cys_pep_sf"/>
</dbReference>
<dbReference type="AlphaFoldDB" id="A0A1M7HWQ8"/>
<dbReference type="InterPro" id="IPR000169">
    <property type="entry name" value="Pept_cys_AS"/>
</dbReference>
<dbReference type="Pfam" id="PF00404">
    <property type="entry name" value="Dockerin_1"/>
    <property type="match status" value="1"/>
</dbReference>
<dbReference type="SUPFAM" id="SSF54001">
    <property type="entry name" value="Cysteine proteinases"/>
    <property type="match status" value="1"/>
</dbReference>
<accession>A0A1M7HWQ8</accession>
<evidence type="ECO:0000256" key="1">
    <source>
        <dbReference type="ARBA" id="ARBA00008455"/>
    </source>
</evidence>
<dbReference type="Pfam" id="PF00112">
    <property type="entry name" value="Peptidase_C1"/>
    <property type="match status" value="1"/>
</dbReference>
<organism evidence="3 4">
    <name type="scientific">Ruminococcus flavefaciens</name>
    <dbReference type="NCBI Taxonomy" id="1265"/>
    <lineage>
        <taxon>Bacteria</taxon>
        <taxon>Bacillati</taxon>
        <taxon>Bacillota</taxon>
        <taxon>Clostridia</taxon>
        <taxon>Eubacteriales</taxon>
        <taxon>Oscillospiraceae</taxon>
        <taxon>Ruminococcus</taxon>
    </lineage>
</organism>
<dbReference type="InterPro" id="IPR002105">
    <property type="entry name" value="Dockerin_1_rpt"/>
</dbReference>
<evidence type="ECO:0000313" key="4">
    <source>
        <dbReference type="Proteomes" id="UP000184394"/>
    </source>
</evidence>
<protein>
    <submittedName>
        <fullName evidence="3">Chitobiase/beta-hexosaminidase C-terminal domain-containing protein</fullName>
    </submittedName>
</protein>
<dbReference type="GO" id="GO:0000272">
    <property type="term" value="P:polysaccharide catabolic process"/>
    <property type="evidence" value="ECO:0007669"/>
    <property type="project" value="InterPro"/>
</dbReference>
<gene>
    <name evidence="3" type="ORF">SAMN04487860_103148</name>
</gene>
<dbReference type="Pfam" id="PF13290">
    <property type="entry name" value="CHB_HEX_C_1"/>
    <property type="match status" value="1"/>
</dbReference>
<dbReference type="PANTHER" id="PTHR12411">
    <property type="entry name" value="CYSTEINE PROTEASE FAMILY C1-RELATED"/>
    <property type="match status" value="1"/>
</dbReference>
<dbReference type="InterPro" id="IPR059177">
    <property type="entry name" value="GH29D-like_dom"/>
</dbReference>
<dbReference type="PROSITE" id="PS00139">
    <property type="entry name" value="THIOL_PROTEASE_CYS"/>
    <property type="match status" value="1"/>
</dbReference>
<dbReference type="GO" id="GO:0008234">
    <property type="term" value="F:cysteine-type peptidase activity"/>
    <property type="evidence" value="ECO:0007669"/>
    <property type="project" value="InterPro"/>
</dbReference>
<dbReference type="PROSITE" id="PS51766">
    <property type="entry name" value="DOCKERIN"/>
    <property type="match status" value="1"/>
</dbReference>
<dbReference type="PROSITE" id="PS00639">
    <property type="entry name" value="THIOL_PROTEASE_HIS"/>
    <property type="match status" value="1"/>
</dbReference>
<dbReference type="SUPFAM" id="SSF63446">
    <property type="entry name" value="Type I dockerin domain"/>
    <property type="match status" value="1"/>
</dbReference>
<dbReference type="InterPro" id="IPR036439">
    <property type="entry name" value="Dockerin_dom_sf"/>
</dbReference>
<reference evidence="3 4" key="1">
    <citation type="submission" date="2016-11" db="EMBL/GenBank/DDBJ databases">
        <authorList>
            <person name="Jaros S."/>
            <person name="Januszkiewicz K."/>
            <person name="Wedrychowicz H."/>
        </authorList>
    </citation>
    <scope>NUCLEOTIDE SEQUENCE [LARGE SCALE GENOMIC DNA]</scope>
    <source>
        <strain evidence="3 4">Y1</strain>
    </source>
</reference>
<dbReference type="Pfam" id="PF18560">
    <property type="entry name" value="Lectin_like"/>
    <property type="match status" value="1"/>
</dbReference>
<evidence type="ECO:0000259" key="2">
    <source>
        <dbReference type="PROSITE" id="PS51766"/>
    </source>
</evidence>
<dbReference type="GO" id="GO:0006508">
    <property type="term" value="P:proteolysis"/>
    <property type="evidence" value="ECO:0007669"/>
    <property type="project" value="InterPro"/>
</dbReference>
<dbReference type="InterPro" id="IPR000668">
    <property type="entry name" value="Peptidase_C1A_C"/>
</dbReference>
<proteinExistence type="inferred from homology"/>
<dbReference type="Proteomes" id="UP000184394">
    <property type="component" value="Unassembled WGS sequence"/>
</dbReference>
<dbReference type="InterPro" id="IPR013128">
    <property type="entry name" value="Peptidase_C1A"/>
</dbReference>
<feature type="domain" description="Dockerin" evidence="2">
    <location>
        <begin position="1007"/>
        <end position="1077"/>
    </location>
</feature>
<dbReference type="InterPro" id="IPR040528">
    <property type="entry name" value="Lectin-like"/>
</dbReference>
<dbReference type="GO" id="GO:0004553">
    <property type="term" value="F:hydrolase activity, hydrolyzing O-glycosyl compounds"/>
    <property type="evidence" value="ECO:0007669"/>
    <property type="project" value="InterPro"/>
</dbReference>
<dbReference type="InterPro" id="IPR016134">
    <property type="entry name" value="Dockerin_dom"/>
</dbReference>
<dbReference type="CDD" id="cd02619">
    <property type="entry name" value="Peptidase_C1"/>
    <property type="match status" value="1"/>
</dbReference>